<reference evidence="3" key="1">
    <citation type="journal article" date="2020" name="Stud. Mycol.">
        <title>101 Dothideomycetes genomes: a test case for predicting lifestyles and emergence of pathogens.</title>
        <authorList>
            <person name="Haridas S."/>
            <person name="Albert R."/>
            <person name="Binder M."/>
            <person name="Bloem J."/>
            <person name="Labutti K."/>
            <person name="Salamov A."/>
            <person name="Andreopoulos B."/>
            <person name="Baker S."/>
            <person name="Barry K."/>
            <person name="Bills G."/>
            <person name="Bluhm B."/>
            <person name="Cannon C."/>
            <person name="Castanera R."/>
            <person name="Culley D."/>
            <person name="Daum C."/>
            <person name="Ezra D."/>
            <person name="Gonzalez J."/>
            <person name="Henrissat B."/>
            <person name="Kuo A."/>
            <person name="Liang C."/>
            <person name="Lipzen A."/>
            <person name="Lutzoni F."/>
            <person name="Magnuson J."/>
            <person name="Mondo S."/>
            <person name="Nolan M."/>
            <person name="Ohm R."/>
            <person name="Pangilinan J."/>
            <person name="Park H.-J."/>
            <person name="Ramirez L."/>
            <person name="Alfaro M."/>
            <person name="Sun H."/>
            <person name="Tritt A."/>
            <person name="Yoshinaga Y."/>
            <person name="Zwiers L.-H."/>
            <person name="Turgeon B."/>
            <person name="Goodwin S."/>
            <person name="Spatafora J."/>
            <person name="Crous P."/>
            <person name="Grigoriev I."/>
        </authorList>
    </citation>
    <scope>NUCLEOTIDE SEQUENCE</scope>
    <source>
        <strain evidence="3">CBS 113979</strain>
    </source>
</reference>
<keyword evidence="4" id="KW-1185">Reference proteome</keyword>
<evidence type="ECO:0000313" key="3">
    <source>
        <dbReference type="EMBL" id="KAF1984273.1"/>
    </source>
</evidence>
<dbReference type="EMBL" id="ML977169">
    <property type="protein sequence ID" value="KAF1984273.1"/>
    <property type="molecule type" value="Genomic_DNA"/>
</dbReference>
<keyword evidence="2" id="KW-0812">Transmembrane</keyword>
<evidence type="ECO:0000256" key="2">
    <source>
        <dbReference type="SAM" id="Phobius"/>
    </source>
</evidence>
<name>A0A6G1GTJ3_9PEZI</name>
<dbReference type="Proteomes" id="UP000800041">
    <property type="component" value="Unassembled WGS sequence"/>
</dbReference>
<proteinExistence type="predicted"/>
<evidence type="ECO:0000313" key="4">
    <source>
        <dbReference type="Proteomes" id="UP000800041"/>
    </source>
</evidence>
<keyword evidence="2" id="KW-1133">Transmembrane helix</keyword>
<protein>
    <submittedName>
        <fullName evidence="3">Uncharacterized protein</fullName>
    </submittedName>
</protein>
<evidence type="ECO:0000256" key="1">
    <source>
        <dbReference type="SAM" id="MobiDB-lite"/>
    </source>
</evidence>
<feature type="region of interest" description="Disordered" evidence="1">
    <location>
        <begin position="68"/>
        <end position="92"/>
    </location>
</feature>
<feature type="compositionally biased region" description="Basic and acidic residues" evidence="1">
    <location>
        <begin position="83"/>
        <end position="92"/>
    </location>
</feature>
<gene>
    <name evidence="3" type="ORF">K402DRAFT_147674</name>
</gene>
<keyword evidence="2" id="KW-0472">Membrane</keyword>
<accession>A0A6G1GTJ3</accession>
<sequence length="92" mass="10566">MFNFEIFSRSFLSASTISSLKSLWAMLYVFISASCTLICLMRVHFKDLCDHLLPRDIPGVLPRVIQHQQHPRPRQFGGAASLKSDHVRPKRL</sequence>
<dbReference type="AlphaFoldDB" id="A0A6G1GTJ3"/>
<organism evidence="3 4">
    <name type="scientific">Aulographum hederae CBS 113979</name>
    <dbReference type="NCBI Taxonomy" id="1176131"/>
    <lineage>
        <taxon>Eukaryota</taxon>
        <taxon>Fungi</taxon>
        <taxon>Dikarya</taxon>
        <taxon>Ascomycota</taxon>
        <taxon>Pezizomycotina</taxon>
        <taxon>Dothideomycetes</taxon>
        <taxon>Pleosporomycetidae</taxon>
        <taxon>Aulographales</taxon>
        <taxon>Aulographaceae</taxon>
    </lineage>
</organism>
<feature type="transmembrane region" description="Helical" evidence="2">
    <location>
        <begin position="23"/>
        <end position="45"/>
    </location>
</feature>